<proteinExistence type="predicted"/>
<dbReference type="InterPro" id="IPR036259">
    <property type="entry name" value="MFS_trans_sf"/>
</dbReference>
<evidence type="ECO:0000256" key="5">
    <source>
        <dbReference type="ARBA" id="ARBA00023136"/>
    </source>
</evidence>
<feature type="transmembrane region" description="Helical" evidence="6">
    <location>
        <begin position="294"/>
        <end position="311"/>
    </location>
</feature>
<evidence type="ECO:0000256" key="4">
    <source>
        <dbReference type="ARBA" id="ARBA00022989"/>
    </source>
</evidence>
<feature type="transmembrane region" description="Helical" evidence="6">
    <location>
        <begin position="48"/>
        <end position="69"/>
    </location>
</feature>
<sequence length="414" mass="42913">MENLTLLDSPRPRTTYRQVLAEPLFRLIFVVRTMGIVGETLRITSLSVLIYTSTGSPLLSALAFGAGFLPQLPGSMLLGASSDRLRPRRLIAAGYSLQCAAAAVLGLLPMPTLAALTILAGVSVLTPVFNGATNRLVADALTGDAYVLGRSLSNIASAAAQLLGLALGGATVAALGAHPALLLAGALNAGCALAVRWRLPNLPAPRATPGKVFRASWSGSGRLLRDQKVRRLLLAQWLPSAFLAGAESLVVAYAGQRRFDTGLDGPLLAGAPLGMLIGDLAVGRLLTPPARETLVVPLAAWMGIPLPLLAADPPPSLCFLFLLASGTGCAYALGLQRRFLDAVPPENQGLAFGLLSSGMMTLQGTSPVLLGAIASRAGTGPAMAIAGGAMVITAGWMATWRLRRRAVIPDLRRS</sequence>
<evidence type="ECO:0000313" key="8">
    <source>
        <dbReference type="Proteomes" id="UP001499854"/>
    </source>
</evidence>
<comment type="subcellular location">
    <subcellularLocation>
        <location evidence="1">Cell membrane</location>
        <topology evidence="1">Multi-pass membrane protein</topology>
    </subcellularLocation>
</comment>
<evidence type="ECO:0008006" key="9">
    <source>
        <dbReference type="Google" id="ProtNLM"/>
    </source>
</evidence>
<dbReference type="SUPFAM" id="SSF103473">
    <property type="entry name" value="MFS general substrate transporter"/>
    <property type="match status" value="1"/>
</dbReference>
<dbReference type="PANTHER" id="PTHR23513">
    <property type="entry name" value="INTEGRAL MEMBRANE EFFLUX PROTEIN-RELATED"/>
    <property type="match status" value="1"/>
</dbReference>
<gene>
    <name evidence="7" type="ORF">GCM10009838_59360</name>
</gene>
<keyword evidence="4 6" id="KW-1133">Transmembrane helix</keyword>
<evidence type="ECO:0000256" key="1">
    <source>
        <dbReference type="ARBA" id="ARBA00004651"/>
    </source>
</evidence>
<keyword evidence="2" id="KW-1003">Cell membrane</keyword>
<keyword evidence="8" id="KW-1185">Reference proteome</keyword>
<keyword evidence="3 6" id="KW-0812">Transmembrane</keyword>
<dbReference type="RefSeq" id="WP_344660444.1">
    <property type="nucleotide sequence ID" value="NZ_BAAAQM010000040.1"/>
</dbReference>
<evidence type="ECO:0000256" key="2">
    <source>
        <dbReference type="ARBA" id="ARBA00022475"/>
    </source>
</evidence>
<dbReference type="Proteomes" id="UP001499854">
    <property type="component" value="Unassembled WGS sequence"/>
</dbReference>
<reference evidence="8" key="1">
    <citation type="journal article" date="2019" name="Int. J. Syst. Evol. Microbiol.">
        <title>The Global Catalogue of Microorganisms (GCM) 10K type strain sequencing project: providing services to taxonomists for standard genome sequencing and annotation.</title>
        <authorList>
            <consortium name="The Broad Institute Genomics Platform"/>
            <consortium name="The Broad Institute Genome Sequencing Center for Infectious Disease"/>
            <person name="Wu L."/>
            <person name="Ma J."/>
        </authorList>
    </citation>
    <scope>NUCLEOTIDE SEQUENCE [LARGE SCALE GENOMIC DNA]</scope>
    <source>
        <strain evidence="8">JCM 16013</strain>
    </source>
</reference>
<dbReference type="Gene3D" id="1.20.1250.20">
    <property type="entry name" value="MFS general substrate transporter like domains"/>
    <property type="match status" value="1"/>
</dbReference>
<dbReference type="EMBL" id="BAAAQM010000040">
    <property type="protein sequence ID" value="GAA1988632.1"/>
    <property type="molecule type" value="Genomic_DNA"/>
</dbReference>
<evidence type="ECO:0000313" key="7">
    <source>
        <dbReference type="EMBL" id="GAA1988632.1"/>
    </source>
</evidence>
<feature type="transmembrane region" description="Helical" evidence="6">
    <location>
        <begin position="382"/>
        <end position="402"/>
    </location>
</feature>
<feature type="transmembrane region" description="Helical" evidence="6">
    <location>
        <begin position="267"/>
        <end position="287"/>
    </location>
</feature>
<feature type="transmembrane region" description="Helical" evidence="6">
    <location>
        <begin position="317"/>
        <end position="335"/>
    </location>
</feature>
<dbReference type="InterPro" id="IPR011701">
    <property type="entry name" value="MFS"/>
</dbReference>
<feature type="transmembrane region" description="Helical" evidence="6">
    <location>
        <begin position="232"/>
        <end position="255"/>
    </location>
</feature>
<comment type="caution">
    <text evidence="7">The sequence shown here is derived from an EMBL/GenBank/DDBJ whole genome shotgun (WGS) entry which is preliminary data.</text>
</comment>
<accession>A0ABP5DYT0</accession>
<dbReference type="Pfam" id="PF07690">
    <property type="entry name" value="MFS_1"/>
    <property type="match status" value="1"/>
</dbReference>
<evidence type="ECO:0000256" key="3">
    <source>
        <dbReference type="ARBA" id="ARBA00022692"/>
    </source>
</evidence>
<keyword evidence="5 6" id="KW-0472">Membrane</keyword>
<evidence type="ECO:0000256" key="6">
    <source>
        <dbReference type="SAM" id="Phobius"/>
    </source>
</evidence>
<protein>
    <recommendedName>
        <fullName evidence="9">Major facilitator superfamily MFS_1</fullName>
    </recommendedName>
</protein>
<organism evidence="7 8">
    <name type="scientific">Catenulispora subtropica</name>
    <dbReference type="NCBI Taxonomy" id="450798"/>
    <lineage>
        <taxon>Bacteria</taxon>
        <taxon>Bacillati</taxon>
        <taxon>Actinomycetota</taxon>
        <taxon>Actinomycetes</taxon>
        <taxon>Catenulisporales</taxon>
        <taxon>Catenulisporaceae</taxon>
        <taxon>Catenulispora</taxon>
    </lineage>
</organism>
<feature type="transmembrane region" description="Helical" evidence="6">
    <location>
        <begin position="347"/>
        <end position="370"/>
    </location>
</feature>
<name>A0ABP5DYT0_9ACTN</name>
<dbReference type="PANTHER" id="PTHR23513:SF11">
    <property type="entry name" value="STAPHYLOFERRIN A TRANSPORTER"/>
    <property type="match status" value="1"/>
</dbReference>